<evidence type="ECO:0000313" key="3">
    <source>
        <dbReference type="EMBL" id="GEU39733.1"/>
    </source>
</evidence>
<dbReference type="PANTHER" id="PTHR11017:SF271">
    <property type="entry name" value="DISEASE RESISTANCE PROTEIN (TIR-NBS-LRR CLASS) FAMILY"/>
    <property type="match status" value="1"/>
</dbReference>
<dbReference type="SUPFAM" id="SSF46785">
    <property type="entry name" value="Winged helix' DNA-binding domain"/>
    <property type="match status" value="1"/>
</dbReference>
<organism evidence="3">
    <name type="scientific">Tanacetum cinerariifolium</name>
    <name type="common">Dalmatian daisy</name>
    <name type="synonym">Chrysanthemum cinerariifolium</name>
    <dbReference type="NCBI Taxonomy" id="118510"/>
    <lineage>
        <taxon>Eukaryota</taxon>
        <taxon>Viridiplantae</taxon>
        <taxon>Streptophyta</taxon>
        <taxon>Embryophyta</taxon>
        <taxon>Tracheophyta</taxon>
        <taxon>Spermatophyta</taxon>
        <taxon>Magnoliopsida</taxon>
        <taxon>eudicotyledons</taxon>
        <taxon>Gunneridae</taxon>
        <taxon>Pentapetalae</taxon>
        <taxon>asterids</taxon>
        <taxon>campanulids</taxon>
        <taxon>Asterales</taxon>
        <taxon>Asteraceae</taxon>
        <taxon>Asteroideae</taxon>
        <taxon>Anthemideae</taxon>
        <taxon>Anthemidinae</taxon>
        <taxon>Tanacetum</taxon>
    </lineage>
</organism>
<dbReference type="PANTHER" id="PTHR11017">
    <property type="entry name" value="LEUCINE-RICH REPEAT-CONTAINING PROTEIN"/>
    <property type="match status" value="1"/>
</dbReference>
<dbReference type="InterPro" id="IPR044974">
    <property type="entry name" value="Disease_R_plants"/>
</dbReference>
<dbReference type="Pfam" id="PF23282">
    <property type="entry name" value="WHD_ROQ1"/>
    <property type="match status" value="1"/>
</dbReference>
<dbReference type="InterPro" id="IPR036390">
    <property type="entry name" value="WH_DNA-bd_sf"/>
</dbReference>
<dbReference type="InterPro" id="IPR027417">
    <property type="entry name" value="P-loop_NTPase"/>
</dbReference>
<evidence type="ECO:0000256" key="1">
    <source>
        <dbReference type="ARBA" id="ARBA00022737"/>
    </source>
</evidence>
<keyword evidence="3" id="KW-0675">Receptor</keyword>
<dbReference type="GO" id="GO:0006952">
    <property type="term" value="P:defense response"/>
    <property type="evidence" value="ECO:0007669"/>
    <property type="project" value="InterPro"/>
</dbReference>
<reference evidence="3" key="1">
    <citation type="journal article" date="2019" name="Sci. Rep.">
        <title>Draft genome of Tanacetum cinerariifolium, the natural source of mosquito coil.</title>
        <authorList>
            <person name="Yamashiro T."/>
            <person name="Shiraishi A."/>
            <person name="Satake H."/>
            <person name="Nakayama K."/>
        </authorList>
    </citation>
    <scope>NUCLEOTIDE SEQUENCE</scope>
</reference>
<protein>
    <submittedName>
        <fullName evidence="3">Toll/interleukin-1 receptor (TIR) domain-containing protein</fullName>
    </submittedName>
</protein>
<comment type="caution">
    <text evidence="3">The sequence shown here is derived from an EMBL/GenBank/DDBJ whole genome shotgun (WGS) entry which is preliminary data.</text>
</comment>
<dbReference type="AlphaFoldDB" id="A0A6L2JRX2"/>
<dbReference type="EMBL" id="BKCJ010001211">
    <property type="protein sequence ID" value="GEU39733.1"/>
    <property type="molecule type" value="Genomic_DNA"/>
</dbReference>
<sequence length="235" mass="26712">MSIVIKVEMWRKAIVDASNISGLEPKHVANGRLKITDAMSDKLLSSNYSNIDEELVGMSDLVKDMISKLVIRTGGHCIIDNIREESSKHSLKTLQEKLLKVVLTTKVEVESEEEGKCMIKDRLCHSNVLILLDDVDDQSKIVEKLKLSYDGLNTVEKELFLDIACFFKGRRRKYATEILDTYGFHLDIGITVLIQKALITIDSSRYFDMHDLIQETGHFIIRGEHPDNPAKHSRV</sequence>
<feature type="domain" description="Disease resistance protein Roq1-like winged-helix" evidence="2">
    <location>
        <begin position="154"/>
        <end position="222"/>
    </location>
</feature>
<dbReference type="InterPro" id="IPR058192">
    <property type="entry name" value="WHD_ROQ1-like"/>
</dbReference>
<dbReference type="SUPFAM" id="SSF52540">
    <property type="entry name" value="P-loop containing nucleoside triphosphate hydrolases"/>
    <property type="match status" value="1"/>
</dbReference>
<gene>
    <name evidence="3" type="ORF">Tci_011711</name>
</gene>
<name>A0A6L2JRX2_TANCI</name>
<accession>A0A6L2JRX2</accession>
<keyword evidence="1" id="KW-0677">Repeat</keyword>
<proteinExistence type="predicted"/>
<evidence type="ECO:0000259" key="2">
    <source>
        <dbReference type="Pfam" id="PF23282"/>
    </source>
</evidence>